<sequence>MNTFLFFGLFVLLSIIFYRAYQNTHDMTVNVIKPAKVNLQDEREISVLQISDMHLENISITPETLYKTLKHEQIDLIALTGDFLDRKRSIPKLIPYLKLFQKLNPTYGTFAVFGNHDYVLKGENFNLLKRTLISYGCKVMQNEKDYISVNGTKVAIVGIDDFSTDKSDLARSFEGLQEGYRLVLTHDPNIVLTMKDYKYDYLLSGHFHGGQIHWPKPFHLIKMGKLVSMNMVKGLHEYDGRPFYISEGLGQTGLNIRLGSRPEITIHKLGIPAKEKQKSVAI</sequence>
<keyword evidence="2" id="KW-0378">Hydrolase</keyword>
<reference evidence="4 5" key="1">
    <citation type="submission" date="2019-04" db="EMBL/GenBank/DDBJ databases">
        <title>Bacillus caeni sp. nov., a bacterium isolated from mangrove sediment.</title>
        <authorList>
            <person name="Huang H."/>
            <person name="Mo K."/>
            <person name="Hu Y."/>
        </authorList>
    </citation>
    <scope>NUCLEOTIDE SEQUENCE [LARGE SCALE GENOMIC DNA]</scope>
    <source>
        <strain evidence="4 5">HB172195</strain>
    </source>
</reference>
<dbReference type="InterPro" id="IPR051158">
    <property type="entry name" value="Metallophosphoesterase_sf"/>
</dbReference>
<dbReference type="Pfam" id="PF00149">
    <property type="entry name" value="Metallophos"/>
    <property type="match status" value="1"/>
</dbReference>
<evidence type="ECO:0000256" key="1">
    <source>
        <dbReference type="ARBA" id="ARBA00022723"/>
    </source>
</evidence>
<dbReference type="GO" id="GO:0009245">
    <property type="term" value="P:lipid A biosynthetic process"/>
    <property type="evidence" value="ECO:0007669"/>
    <property type="project" value="TreeGrafter"/>
</dbReference>
<dbReference type="InterPro" id="IPR004843">
    <property type="entry name" value="Calcineurin-like_PHP"/>
</dbReference>
<dbReference type="InterPro" id="IPR029052">
    <property type="entry name" value="Metallo-depent_PP-like"/>
</dbReference>
<keyword evidence="5" id="KW-1185">Reference proteome</keyword>
<dbReference type="Proteomes" id="UP000308230">
    <property type="component" value="Unassembled WGS sequence"/>
</dbReference>
<name>A0A5R9EV25_9BACL</name>
<dbReference type="EMBL" id="SWLG01000030">
    <property type="protein sequence ID" value="TLS35072.1"/>
    <property type="molecule type" value="Genomic_DNA"/>
</dbReference>
<feature type="domain" description="Calcineurin-like phosphoesterase" evidence="3">
    <location>
        <begin position="46"/>
        <end position="209"/>
    </location>
</feature>
<comment type="caution">
    <text evidence="4">The sequence shown here is derived from an EMBL/GenBank/DDBJ whole genome shotgun (WGS) entry which is preliminary data.</text>
</comment>
<evidence type="ECO:0000313" key="5">
    <source>
        <dbReference type="Proteomes" id="UP000308230"/>
    </source>
</evidence>
<dbReference type="GO" id="GO:0046872">
    <property type="term" value="F:metal ion binding"/>
    <property type="evidence" value="ECO:0007669"/>
    <property type="project" value="UniProtKB-KW"/>
</dbReference>
<dbReference type="GO" id="GO:0008758">
    <property type="term" value="F:UDP-2,3-diacylglucosamine hydrolase activity"/>
    <property type="evidence" value="ECO:0007669"/>
    <property type="project" value="TreeGrafter"/>
</dbReference>
<dbReference type="OrthoDB" id="9780884at2"/>
<evidence type="ECO:0000256" key="2">
    <source>
        <dbReference type="ARBA" id="ARBA00022801"/>
    </source>
</evidence>
<proteinExistence type="predicted"/>
<protein>
    <submittedName>
        <fullName evidence="4">Metallophosphoesterase</fullName>
    </submittedName>
</protein>
<accession>A0A5R9EV25</accession>
<keyword evidence="1" id="KW-0479">Metal-binding</keyword>
<evidence type="ECO:0000259" key="3">
    <source>
        <dbReference type="Pfam" id="PF00149"/>
    </source>
</evidence>
<dbReference type="GO" id="GO:0016020">
    <property type="term" value="C:membrane"/>
    <property type="evidence" value="ECO:0007669"/>
    <property type="project" value="GOC"/>
</dbReference>
<dbReference type="SUPFAM" id="SSF56300">
    <property type="entry name" value="Metallo-dependent phosphatases"/>
    <property type="match status" value="1"/>
</dbReference>
<dbReference type="PANTHER" id="PTHR31302:SF31">
    <property type="entry name" value="PHOSPHODIESTERASE YAEI"/>
    <property type="match status" value="1"/>
</dbReference>
<dbReference type="Gene3D" id="3.60.21.10">
    <property type="match status" value="1"/>
</dbReference>
<gene>
    <name evidence="4" type="ORF">FCL54_22385</name>
</gene>
<organism evidence="4 5">
    <name type="scientific">Exobacillus caeni</name>
    <dbReference type="NCBI Taxonomy" id="2574798"/>
    <lineage>
        <taxon>Bacteria</taxon>
        <taxon>Bacillati</taxon>
        <taxon>Bacillota</taxon>
        <taxon>Bacilli</taxon>
        <taxon>Bacillales</taxon>
        <taxon>Guptibacillaceae</taxon>
        <taxon>Exobacillus</taxon>
    </lineage>
</organism>
<dbReference type="RefSeq" id="WP_138129528.1">
    <property type="nucleotide sequence ID" value="NZ_SWLG01000030.1"/>
</dbReference>
<dbReference type="PANTHER" id="PTHR31302">
    <property type="entry name" value="TRANSMEMBRANE PROTEIN WITH METALLOPHOSPHOESTERASE DOMAIN-RELATED"/>
    <property type="match status" value="1"/>
</dbReference>
<evidence type="ECO:0000313" key="4">
    <source>
        <dbReference type="EMBL" id="TLS35072.1"/>
    </source>
</evidence>
<dbReference type="AlphaFoldDB" id="A0A5R9EV25"/>